<feature type="transmembrane region" description="Helical" evidence="5">
    <location>
        <begin position="129"/>
        <end position="149"/>
    </location>
</feature>
<dbReference type="Proteomes" id="UP001328107">
    <property type="component" value="Unassembled WGS sequence"/>
</dbReference>
<keyword evidence="3 5" id="KW-1133">Transmembrane helix</keyword>
<feature type="transmembrane region" description="Helical" evidence="5">
    <location>
        <begin position="204"/>
        <end position="221"/>
    </location>
</feature>
<dbReference type="PANTHER" id="PTHR23360:SF5">
    <property type="entry name" value="G-PROTEIN COUPLED RECEPTORS FAMILY 1 PROFILE DOMAIN-CONTAINING PROTEIN"/>
    <property type="match status" value="1"/>
</dbReference>
<name>A0AAN5HYL3_9BILA</name>
<keyword evidence="8" id="KW-1185">Reference proteome</keyword>
<dbReference type="SMART" id="SM01381">
    <property type="entry name" value="7TM_GPCR_Srsx"/>
    <property type="match status" value="1"/>
</dbReference>
<feature type="transmembrane region" description="Helical" evidence="5">
    <location>
        <begin position="15"/>
        <end position="35"/>
    </location>
</feature>
<dbReference type="InterPro" id="IPR000276">
    <property type="entry name" value="GPCR_Rhodpsn"/>
</dbReference>
<dbReference type="GO" id="GO:0016020">
    <property type="term" value="C:membrane"/>
    <property type="evidence" value="ECO:0007669"/>
    <property type="project" value="UniProtKB-SubCell"/>
</dbReference>
<feature type="transmembrane region" description="Helical" evidence="5">
    <location>
        <begin position="47"/>
        <end position="73"/>
    </location>
</feature>
<dbReference type="EMBL" id="BTRK01000004">
    <property type="protein sequence ID" value="GMR45599.1"/>
    <property type="molecule type" value="Genomic_DNA"/>
</dbReference>
<comment type="subcellular location">
    <subcellularLocation>
        <location evidence="1">Membrane</location>
    </subcellularLocation>
</comment>
<gene>
    <name evidence="7" type="ORF">PMAYCL1PPCAC_15794</name>
</gene>
<evidence type="ECO:0000256" key="4">
    <source>
        <dbReference type="ARBA" id="ARBA00023136"/>
    </source>
</evidence>
<keyword evidence="2 5" id="KW-0812">Transmembrane</keyword>
<dbReference type="Pfam" id="PF10320">
    <property type="entry name" value="7TM_GPCR_Srsx"/>
    <property type="match status" value="1"/>
</dbReference>
<dbReference type="Gene3D" id="1.20.1070.10">
    <property type="entry name" value="Rhodopsin 7-helix transmembrane proteins"/>
    <property type="match status" value="1"/>
</dbReference>
<dbReference type="PANTHER" id="PTHR23360">
    <property type="entry name" value="G-PROTEIN COUPLED RECEPTORS FAMILY 1 PROFILE DOMAIN-CONTAINING PROTEIN-RELATED"/>
    <property type="match status" value="1"/>
</dbReference>
<dbReference type="CDD" id="cd00637">
    <property type="entry name" value="7tm_classA_rhodopsin-like"/>
    <property type="match status" value="1"/>
</dbReference>
<evidence type="ECO:0000313" key="7">
    <source>
        <dbReference type="EMBL" id="GMR45599.1"/>
    </source>
</evidence>
<evidence type="ECO:0000256" key="2">
    <source>
        <dbReference type="ARBA" id="ARBA00022692"/>
    </source>
</evidence>
<sequence length="272" mass="31043">MEGIDRYHWNLARSFQGISSFCAFIGVLCNSFIFFTTVRTRLEYATYNILIAVCALADVFHQFGTLVQLPFVMDYFIELDSTLCAVLMFLPEMGIGIGCTCILCVGLDRMLAVLFSLRYRSINNRPYHIFLGSLITLYCVYICVLMVVFYGERPLYCEILAPFGVGASWFAIANLSVNIVSSFVYFLTWTGLQSHADSRAMKRIIKSLFIIVCVDVSGWLLTPGLVELSQHLDIEPQQKFAMIYFSVIFINLALAVKLPIYYFTRFVEYFVN</sequence>
<organism evidence="7 8">
    <name type="scientific">Pristionchus mayeri</name>
    <dbReference type="NCBI Taxonomy" id="1317129"/>
    <lineage>
        <taxon>Eukaryota</taxon>
        <taxon>Metazoa</taxon>
        <taxon>Ecdysozoa</taxon>
        <taxon>Nematoda</taxon>
        <taxon>Chromadorea</taxon>
        <taxon>Rhabditida</taxon>
        <taxon>Rhabditina</taxon>
        <taxon>Diplogasteromorpha</taxon>
        <taxon>Diplogasteroidea</taxon>
        <taxon>Neodiplogasteridae</taxon>
        <taxon>Pristionchus</taxon>
    </lineage>
</organism>
<dbReference type="InterPro" id="IPR047130">
    <property type="entry name" value="7TM_GPCR_Srsx_nematod"/>
</dbReference>
<dbReference type="PROSITE" id="PS50262">
    <property type="entry name" value="G_PROTEIN_RECEP_F1_2"/>
    <property type="match status" value="1"/>
</dbReference>
<reference evidence="8" key="1">
    <citation type="submission" date="2022-10" db="EMBL/GenBank/DDBJ databases">
        <title>Genome assembly of Pristionchus species.</title>
        <authorList>
            <person name="Yoshida K."/>
            <person name="Sommer R.J."/>
        </authorList>
    </citation>
    <scope>NUCLEOTIDE SEQUENCE [LARGE SCALE GENOMIC DNA]</scope>
    <source>
        <strain evidence="8">RS5460</strain>
    </source>
</reference>
<dbReference type="InterPro" id="IPR017452">
    <property type="entry name" value="GPCR_Rhodpsn_7TM"/>
</dbReference>
<evidence type="ECO:0000256" key="5">
    <source>
        <dbReference type="SAM" id="Phobius"/>
    </source>
</evidence>
<comment type="caution">
    <text evidence="7">The sequence shown here is derived from an EMBL/GenBank/DDBJ whole genome shotgun (WGS) entry which is preliminary data.</text>
</comment>
<dbReference type="SUPFAM" id="SSF81321">
    <property type="entry name" value="Family A G protein-coupled receptor-like"/>
    <property type="match status" value="1"/>
</dbReference>
<protein>
    <recommendedName>
        <fullName evidence="6">G-protein coupled receptors family 1 profile domain-containing protein</fullName>
    </recommendedName>
</protein>
<evidence type="ECO:0000256" key="1">
    <source>
        <dbReference type="ARBA" id="ARBA00004370"/>
    </source>
</evidence>
<feature type="transmembrane region" description="Helical" evidence="5">
    <location>
        <begin position="93"/>
        <end position="117"/>
    </location>
</feature>
<feature type="transmembrane region" description="Helical" evidence="5">
    <location>
        <begin position="169"/>
        <end position="192"/>
    </location>
</feature>
<evidence type="ECO:0000313" key="8">
    <source>
        <dbReference type="Proteomes" id="UP001328107"/>
    </source>
</evidence>
<dbReference type="GO" id="GO:0004930">
    <property type="term" value="F:G protein-coupled receptor activity"/>
    <property type="evidence" value="ECO:0007669"/>
    <property type="project" value="InterPro"/>
</dbReference>
<proteinExistence type="predicted"/>
<dbReference type="AlphaFoldDB" id="A0AAN5HYL3"/>
<dbReference type="InterPro" id="IPR019424">
    <property type="entry name" value="7TM_GPCR_Srsx"/>
</dbReference>
<feature type="transmembrane region" description="Helical" evidence="5">
    <location>
        <begin position="241"/>
        <end position="263"/>
    </location>
</feature>
<evidence type="ECO:0000256" key="3">
    <source>
        <dbReference type="ARBA" id="ARBA00022989"/>
    </source>
</evidence>
<accession>A0AAN5HYL3</accession>
<evidence type="ECO:0000259" key="6">
    <source>
        <dbReference type="PROSITE" id="PS50262"/>
    </source>
</evidence>
<keyword evidence="4 5" id="KW-0472">Membrane</keyword>
<feature type="domain" description="G-protein coupled receptors family 1 profile" evidence="6">
    <location>
        <begin position="29"/>
        <end position="262"/>
    </location>
</feature>